<dbReference type="PROSITE" id="PS50850">
    <property type="entry name" value="MFS"/>
    <property type="match status" value="1"/>
</dbReference>
<dbReference type="EMBL" id="BPLR01009275">
    <property type="protein sequence ID" value="GIY30768.1"/>
    <property type="molecule type" value="Genomic_DNA"/>
</dbReference>
<sequence>MSALKSQFEFENLLEEVGDFGKYQKRLITLFLIPSAALLPWFTMNILFLVFTPDHWCNVPEVSSSELYVKNGTPVVECDKGWQYDSTHFEETAASKWNMVCKDEHYPSFVMTLTNVGSIIGTPIYGTLSDKIGRKPVFFIVILVTAMTAISSVLMTNFTAFLVLRTINGSLMPSVFQLPFIIRE</sequence>
<evidence type="ECO:0000256" key="3">
    <source>
        <dbReference type="ARBA" id="ARBA00022989"/>
    </source>
</evidence>
<accession>A0AAV4SFY3</accession>
<name>A0AAV4SFY3_CAEEX</name>
<reference evidence="7 8" key="1">
    <citation type="submission" date="2021-06" db="EMBL/GenBank/DDBJ databases">
        <title>Caerostris extrusa draft genome.</title>
        <authorList>
            <person name="Kono N."/>
            <person name="Arakawa K."/>
        </authorList>
    </citation>
    <scope>NUCLEOTIDE SEQUENCE [LARGE SCALE GENOMIC DNA]</scope>
</reference>
<evidence type="ECO:0000256" key="5">
    <source>
        <dbReference type="SAM" id="Phobius"/>
    </source>
</evidence>
<organism evidence="7 8">
    <name type="scientific">Caerostris extrusa</name>
    <name type="common">Bark spider</name>
    <name type="synonym">Caerostris bankana</name>
    <dbReference type="NCBI Taxonomy" id="172846"/>
    <lineage>
        <taxon>Eukaryota</taxon>
        <taxon>Metazoa</taxon>
        <taxon>Ecdysozoa</taxon>
        <taxon>Arthropoda</taxon>
        <taxon>Chelicerata</taxon>
        <taxon>Arachnida</taxon>
        <taxon>Araneae</taxon>
        <taxon>Araneomorphae</taxon>
        <taxon>Entelegynae</taxon>
        <taxon>Araneoidea</taxon>
        <taxon>Araneidae</taxon>
        <taxon>Caerostris</taxon>
    </lineage>
</organism>
<comment type="caution">
    <text evidence="7">The sequence shown here is derived from an EMBL/GenBank/DDBJ whole genome shotgun (WGS) entry which is preliminary data.</text>
</comment>
<evidence type="ECO:0000256" key="4">
    <source>
        <dbReference type="ARBA" id="ARBA00023136"/>
    </source>
</evidence>
<feature type="transmembrane region" description="Helical" evidence="5">
    <location>
        <begin position="106"/>
        <end position="125"/>
    </location>
</feature>
<keyword evidence="4 5" id="KW-0472">Membrane</keyword>
<evidence type="ECO:0000313" key="7">
    <source>
        <dbReference type="EMBL" id="GIY30768.1"/>
    </source>
</evidence>
<evidence type="ECO:0000259" key="6">
    <source>
        <dbReference type="PROSITE" id="PS50850"/>
    </source>
</evidence>
<dbReference type="GO" id="GO:0022857">
    <property type="term" value="F:transmembrane transporter activity"/>
    <property type="evidence" value="ECO:0007669"/>
    <property type="project" value="InterPro"/>
</dbReference>
<protein>
    <recommendedName>
        <fullName evidence="6">Major facilitator superfamily (MFS) profile domain-containing protein</fullName>
    </recommendedName>
</protein>
<keyword evidence="2 5" id="KW-0812">Transmembrane</keyword>
<gene>
    <name evidence="7" type="ORF">CEXT_691221</name>
</gene>
<feature type="transmembrane region" description="Helical" evidence="5">
    <location>
        <begin position="137"/>
        <end position="164"/>
    </location>
</feature>
<dbReference type="AlphaFoldDB" id="A0AAV4SFY3"/>
<dbReference type="Proteomes" id="UP001054945">
    <property type="component" value="Unassembled WGS sequence"/>
</dbReference>
<evidence type="ECO:0000256" key="2">
    <source>
        <dbReference type="ARBA" id="ARBA00022692"/>
    </source>
</evidence>
<dbReference type="InterPro" id="IPR020846">
    <property type="entry name" value="MFS_dom"/>
</dbReference>
<dbReference type="InterPro" id="IPR036259">
    <property type="entry name" value="MFS_trans_sf"/>
</dbReference>
<proteinExistence type="predicted"/>
<dbReference type="Gene3D" id="1.20.1250.20">
    <property type="entry name" value="MFS general substrate transporter like domains"/>
    <property type="match status" value="1"/>
</dbReference>
<dbReference type="SUPFAM" id="SSF103473">
    <property type="entry name" value="MFS general substrate transporter"/>
    <property type="match status" value="1"/>
</dbReference>
<comment type="subcellular location">
    <subcellularLocation>
        <location evidence="1">Membrane</location>
        <topology evidence="1">Multi-pass membrane protein</topology>
    </subcellularLocation>
</comment>
<feature type="transmembrane region" description="Helical" evidence="5">
    <location>
        <begin position="27"/>
        <end position="51"/>
    </location>
</feature>
<keyword evidence="8" id="KW-1185">Reference proteome</keyword>
<dbReference type="Pfam" id="PF07690">
    <property type="entry name" value="MFS_1"/>
    <property type="match status" value="1"/>
</dbReference>
<evidence type="ECO:0000256" key="1">
    <source>
        <dbReference type="ARBA" id="ARBA00004141"/>
    </source>
</evidence>
<keyword evidence="3 5" id="KW-1133">Transmembrane helix</keyword>
<feature type="domain" description="Major facilitator superfamily (MFS) profile" evidence="6">
    <location>
        <begin position="29"/>
        <end position="184"/>
    </location>
</feature>
<dbReference type="PANTHER" id="PTHR24064">
    <property type="entry name" value="SOLUTE CARRIER FAMILY 22 MEMBER"/>
    <property type="match status" value="1"/>
</dbReference>
<evidence type="ECO:0000313" key="8">
    <source>
        <dbReference type="Proteomes" id="UP001054945"/>
    </source>
</evidence>
<dbReference type="InterPro" id="IPR011701">
    <property type="entry name" value="MFS"/>
</dbReference>
<dbReference type="GO" id="GO:0016020">
    <property type="term" value="C:membrane"/>
    <property type="evidence" value="ECO:0007669"/>
    <property type="project" value="UniProtKB-SubCell"/>
</dbReference>